<dbReference type="Proteomes" id="UP001595912">
    <property type="component" value="Unassembled WGS sequence"/>
</dbReference>
<reference evidence="3" key="1">
    <citation type="journal article" date="2019" name="Int. J. Syst. Evol. Microbiol.">
        <title>The Global Catalogue of Microorganisms (GCM) 10K type strain sequencing project: providing services to taxonomists for standard genome sequencing and annotation.</title>
        <authorList>
            <consortium name="The Broad Institute Genomics Platform"/>
            <consortium name="The Broad Institute Genome Sequencing Center for Infectious Disease"/>
            <person name="Wu L."/>
            <person name="Ma J."/>
        </authorList>
    </citation>
    <scope>NUCLEOTIDE SEQUENCE [LARGE SCALE GENOMIC DNA]</scope>
    <source>
        <strain evidence="3">CGMCC 4.7152</strain>
    </source>
</reference>
<evidence type="ECO:0000256" key="1">
    <source>
        <dbReference type="SAM" id="MobiDB-lite"/>
    </source>
</evidence>
<protein>
    <submittedName>
        <fullName evidence="2">Uncharacterized protein</fullName>
    </submittedName>
</protein>
<evidence type="ECO:0000313" key="2">
    <source>
        <dbReference type="EMBL" id="MFC5006715.1"/>
    </source>
</evidence>
<evidence type="ECO:0000313" key="3">
    <source>
        <dbReference type="Proteomes" id="UP001595912"/>
    </source>
</evidence>
<keyword evidence="3" id="KW-1185">Reference proteome</keyword>
<dbReference type="RefSeq" id="WP_380127351.1">
    <property type="nucleotide sequence ID" value="NZ_JBHSIU010000105.1"/>
</dbReference>
<name>A0ABV9WGE9_9ACTN</name>
<proteinExistence type="predicted"/>
<sequence>MVDAEALAWSREVLGEPGPYVRETLPNLLVATHGRYVAYQQQSGLADASPYGLIWLGMPKAVVDGLSGVAGVQRHRPKRGRYFLPVVSGVPIIPWRYARDGKTDLKTVPFGKPVSDTRRSLFEPPSLPAELPLGEIGLGDAVIAELPEEQQQQFNEYGADIRALATTGGLVAVLAFASNPDALLNAHFGYARLGPGDLLDWAYCEPIELSSVDTAFVRDTTTRDDGPTFDSGPLERPKLRPRSPLESGSPGDDSTPPGPTGTHE</sequence>
<comment type="caution">
    <text evidence="2">The sequence shown here is derived from an EMBL/GenBank/DDBJ whole genome shotgun (WGS) entry which is preliminary data.</text>
</comment>
<accession>A0ABV9WGE9</accession>
<organism evidence="2 3">
    <name type="scientific">Dactylosporangium cerinum</name>
    <dbReference type="NCBI Taxonomy" id="1434730"/>
    <lineage>
        <taxon>Bacteria</taxon>
        <taxon>Bacillati</taxon>
        <taxon>Actinomycetota</taxon>
        <taxon>Actinomycetes</taxon>
        <taxon>Micromonosporales</taxon>
        <taxon>Micromonosporaceae</taxon>
        <taxon>Dactylosporangium</taxon>
    </lineage>
</organism>
<feature type="region of interest" description="Disordered" evidence="1">
    <location>
        <begin position="218"/>
        <end position="264"/>
    </location>
</feature>
<dbReference type="EMBL" id="JBHSIU010000105">
    <property type="protein sequence ID" value="MFC5006715.1"/>
    <property type="molecule type" value="Genomic_DNA"/>
</dbReference>
<gene>
    <name evidence="2" type="ORF">ACFPIJ_54015</name>
</gene>